<dbReference type="Gene3D" id="1.10.472.80">
    <property type="entry name" value="Ypt/Rab-GAP domain of gyp1p, domain 3"/>
    <property type="match status" value="1"/>
</dbReference>
<dbReference type="InterPro" id="IPR000195">
    <property type="entry name" value="Rab-GAP-TBC_dom"/>
</dbReference>
<dbReference type="SUPFAM" id="SSF47923">
    <property type="entry name" value="Ypt/Rab-GAP domain of gyp1p"/>
    <property type="match status" value="2"/>
</dbReference>
<comment type="function">
    <text evidence="2">May act as a GTPase-activating protein for Rab family protein(s).</text>
</comment>
<proteinExistence type="predicted"/>
<dbReference type="PANTHER" id="PTHR47219">
    <property type="entry name" value="RAB GTPASE-ACTIVATING PROTEIN 1-LIKE"/>
    <property type="match status" value="1"/>
</dbReference>
<reference evidence="4 5" key="1">
    <citation type="journal article" date="2007" name="Science">
        <title>Sea anemone genome reveals ancestral eumetazoan gene repertoire and genomic organization.</title>
        <authorList>
            <person name="Putnam N.H."/>
            <person name="Srivastava M."/>
            <person name="Hellsten U."/>
            <person name="Dirks B."/>
            <person name="Chapman J."/>
            <person name="Salamov A."/>
            <person name="Terry A."/>
            <person name="Shapiro H."/>
            <person name="Lindquist E."/>
            <person name="Kapitonov V.V."/>
            <person name="Jurka J."/>
            <person name="Genikhovich G."/>
            <person name="Grigoriev I.V."/>
            <person name="Lucas S.M."/>
            <person name="Steele R.E."/>
            <person name="Finnerty J.R."/>
            <person name="Technau U."/>
            <person name="Martindale M.Q."/>
            <person name="Rokhsar D.S."/>
        </authorList>
    </citation>
    <scope>NUCLEOTIDE SEQUENCE [LARGE SCALE GENOMIC DNA]</scope>
    <source>
        <strain evidence="5">CH2 X CH6</strain>
    </source>
</reference>
<keyword evidence="1" id="KW-0343">GTPase activation</keyword>
<dbReference type="GO" id="GO:0005737">
    <property type="term" value="C:cytoplasm"/>
    <property type="evidence" value="ECO:0000318"/>
    <property type="project" value="GO_Central"/>
</dbReference>
<dbReference type="PhylomeDB" id="A7SQE4"/>
<accession>A7SQE4</accession>
<dbReference type="PROSITE" id="PS50086">
    <property type="entry name" value="TBC_RABGAP"/>
    <property type="match status" value="1"/>
</dbReference>
<dbReference type="eggNOG" id="KOG2058">
    <property type="taxonomic scope" value="Eukaryota"/>
</dbReference>
<dbReference type="HOGENOM" id="CLU_005350_1_0_1"/>
<dbReference type="KEGG" id="nve:5505311"/>
<dbReference type="FunCoup" id="A7SQE4">
    <property type="interactions" value="24"/>
</dbReference>
<name>A7SQE4_NEMVE</name>
<sequence>VDEYGFHRPDDFDYETYSKFMSSYIRILAHRATRWGSVLKGSSKVKKSRKIKRFVRKGVPSSHRAQVWMDISGARKRMKKLPGYYQSLLESELDDIVRNSILTDIDRTFPENIYFGSSSDSLKQKLKNILVAYAVHNPKIGYCQGLNYIAGLLLLIIKTEEPAFWLLEAMMMKRLPDYYAKDMMGLQVEQEVLSELVKIKLPTLHHHIESIGLSYSIFSTKWFICLYIDVLPVETVLRIWDSLFYEGSKILLRVAITLLALHQDKLLAAKDFPQLCNVMKVGCRILRTVLI</sequence>
<feature type="non-terminal residue" evidence="4">
    <location>
        <position position="1"/>
    </location>
</feature>
<dbReference type="OMA" id="DTMIQDS"/>
<dbReference type="SMART" id="SM00164">
    <property type="entry name" value="TBC"/>
    <property type="match status" value="1"/>
</dbReference>
<evidence type="ECO:0000313" key="4">
    <source>
        <dbReference type="EMBL" id="EDO34047.1"/>
    </source>
</evidence>
<evidence type="ECO:0000313" key="5">
    <source>
        <dbReference type="Proteomes" id="UP000001593"/>
    </source>
</evidence>
<dbReference type="AlphaFoldDB" id="A7SQE4"/>
<dbReference type="Proteomes" id="UP000001593">
    <property type="component" value="Unassembled WGS sequence"/>
</dbReference>
<dbReference type="PANTHER" id="PTHR47219:SF10">
    <property type="entry name" value="GROWTH HORMONE-REGULATED TBC PROTEIN 1"/>
    <property type="match status" value="1"/>
</dbReference>
<dbReference type="InterPro" id="IPR050302">
    <property type="entry name" value="Rab_GAP_TBC_domain"/>
</dbReference>
<feature type="domain" description="Rab-GAP TBC" evidence="3">
    <location>
        <begin position="58"/>
        <end position="247"/>
    </location>
</feature>
<dbReference type="InParanoid" id="A7SQE4"/>
<dbReference type="InterPro" id="IPR035969">
    <property type="entry name" value="Rab-GAP_TBC_sf"/>
</dbReference>
<organism evidence="4 5">
    <name type="scientific">Nematostella vectensis</name>
    <name type="common">Starlet sea anemone</name>
    <dbReference type="NCBI Taxonomy" id="45351"/>
    <lineage>
        <taxon>Eukaryota</taxon>
        <taxon>Metazoa</taxon>
        <taxon>Cnidaria</taxon>
        <taxon>Anthozoa</taxon>
        <taxon>Hexacorallia</taxon>
        <taxon>Actiniaria</taxon>
        <taxon>Edwardsiidae</taxon>
        <taxon>Nematostella</taxon>
    </lineage>
</organism>
<dbReference type="STRING" id="45351.A7SQE4"/>
<dbReference type="Pfam" id="PF00566">
    <property type="entry name" value="RabGAP-TBC"/>
    <property type="match status" value="1"/>
</dbReference>
<evidence type="ECO:0000256" key="1">
    <source>
        <dbReference type="ARBA" id="ARBA00022468"/>
    </source>
</evidence>
<dbReference type="FunFam" id="1.10.8.270:FF:000016">
    <property type="entry name" value="TBC1 domain family member 2A"/>
    <property type="match status" value="1"/>
</dbReference>
<dbReference type="Gene3D" id="1.10.8.270">
    <property type="entry name" value="putative rabgap domain of human tbc1 domain family member 14 like domains"/>
    <property type="match status" value="1"/>
</dbReference>
<gene>
    <name evidence="4" type="ORF">NEMVEDRAFT_v1g127539</name>
</gene>
<keyword evidence="5" id="KW-1185">Reference proteome</keyword>
<evidence type="ECO:0000256" key="2">
    <source>
        <dbReference type="ARBA" id="ARBA00043879"/>
    </source>
</evidence>
<evidence type="ECO:0000259" key="3">
    <source>
        <dbReference type="PROSITE" id="PS50086"/>
    </source>
</evidence>
<dbReference type="EMBL" id="DS469745">
    <property type="protein sequence ID" value="EDO34047.1"/>
    <property type="molecule type" value="Genomic_DNA"/>
</dbReference>
<dbReference type="GO" id="GO:0005096">
    <property type="term" value="F:GTPase activator activity"/>
    <property type="evidence" value="ECO:0000318"/>
    <property type="project" value="GO_Central"/>
</dbReference>
<dbReference type="Gene3D" id="1.10.10.750">
    <property type="entry name" value="Ypt/Rab-GAP domain of gyp1p, domain 1"/>
    <property type="match status" value="1"/>
</dbReference>
<protein>
    <recommendedName>
        <fullName evidence="3">Rab-GAP TBC domain-containing protein</fullName>
    </recommendedName>
</protein>
<dbReference type="GO" id="GO:0005886">
    <property type="term" value="C:plasma membrane"/>
    <property type="evidence" value="ECO:0000318"/>
    <property type="project" value="GO_Central"/>
</dbReference>